<sequence>MTQFTQEDIKILGEEELYNGFFSMKKYRYQHRRYQGDWSPVVEREIFERGNAVGVLLFDREKDCFVMIEQCRPGALLGKDTPWLVEIVAGMVEEGEAPEDVAYREVQEEAGCDIQRLIPMPGYWVSPGGTTEYVNLYLGLVDSDNAAAFAGLETEHEDIKVLVLERSEMFTLMERGQINNAMALIAVQWFLLHEKTVLTH</sequence>
<evidence type="ECO:0000256" key="12">
    <source>
        <dbReference type="ARBA" id="ARBA00049546"/>
    </source>
</evidence>
<evidence type="ECO:0000313" key="15">
    <source>
        <dbReference type="Proteomes" id="UP001501294"/>
    </source>
</evidence>
<comment type="cofactor">
    <cofactor evidence="1">
        <name>Mg(2+)</name>
        <dbReference type="ChEBI" id="CHEBI:18420"/>
    </cofactor>
</comment>
<keyword evidence="15" id="KW-1185">Reference proteome</keyword>
<keyword evidence="6" id="KW-0378">Hydrolase</keyword>
<evidence type="ECO:0000256" key="8">
    <source>
        <dbReference type="ARBA" id="ARBA00025164"/>
    </source>
</evidence>
<keyword evidence="5" id="KW-0479">Metal-binding</keyword>
<evidence type="ECO:0000256" key="4">
    <source>
        <dbReference type="ARBA" id="ARBA00013297"/>
    </source>
</evidence>
<evidence type="ECO:0000256" key="2">
    <source>
        <dbReference type="ARBA" id="ARBA00007482"/>
    </source>
</evidence>
<dbReference type="SUPFAM" id="SSF55811">
    <property type="entry name" value="Nudix"/>
    <property type="match status" value="1"/>
</dbReference>
<dbReference type="CDD" id="cd24155">
    <property type="entry name" value="NUDIX_ADPRase"/>
    <property type="match status" value="1"/>
</dbReference>
<evidence type="ECO:0000256" key="5">
    <source>
        <dbReference type="ARBA" id="ARBA00022723"/>
    </source>
</evidence>
<evidence type="ECO:0000256" key="11">
    <source>
        <dbReference type="ARBA" id="ARBA00033056"/>
    </source>
</evidence>
<evidence type="ECO:0000256" key="9">
    <source>
        <dbReference type="ARBA" id="ARBA00030162"/>
    </source>
</evidence>
<evidence type="ECO:0000259" key="13">
    <source>
        <dbReference type="PROSITE" id="PS51462"/>
    </source>
</evidence>
<reference evidence="15" key="1">
    <citation type="journal article" date="2019" name="Int. J. Syst. Evol. Microbiol.">
        <title>The Global Catalogue of Microorganisms (GCM) 10K type strain sequencing project: providing services to taxonomists for standard genome sequencing and annotation.</title>
        <authorList>
            <consortium name="The Broad Institute Genomics Platform"/>
            <consortium name="The Broad Institute Genome Sequencing Center for Infectious Disease"/>
            <person name="Wu L."/>
            <person name="Ma J."/>
        </authorList>
    </citation>
    <scope>NUCLEOTIDE SEQUENCE [LARGE SCALE GENOMIC DNA]</scope>
    <source>
        <strain evidence="15">JCM 17727</strain>
    </source>
</reference>
<dbReference type="EC" id="3.6.1.13" evidence="3"/>
<comment type="catalytic activity">
    <reaction evidence="12">
        <text>ADP-D-ribose + H2O = D-ribose 5-phosphate + AMP + 2 H(+)</text>
        <dbReference type="Rhea" id="RHEA:10412"/>
        <dbReference type="ChEBI" id="CHEBI:15377"/>
        <dbReference type="ChEBI" id="CHEBI:15378"/>
        <dbReference type="ChEBI" id="CHEBI:57967"/>
        <dbReference type="ChEBI" id="CHEBI:78346"/>
        <dbReference type="ChEBI" id="CHEBI:456215"/>
        <dbReference type="EC" id="3.6.1.13"/>
    </reaction>
</comment>
<dbReference type="InterPro" id="IPR020084">
    <property type="entry name" value="NUDIX_hydrolase_CS"/>
</dbReference>
<dbReference type="PROSITE" id="PS00893">
    <property type="entry name" value="NUDIX_BOX"/>
    <property type="match status" value="1"/>
</dbReference>
<protein>
    <recommendedName>
        <fullName evidence="4">ADP-ribose pyrophosphatase</fullName>
        <ecNumber evidence="3">3.6.1.13</ecNumber>
    </recommendedName>
    <alternativeName>
        <fullName evidence="9">ADP-ribose diphosphatase</fullName>
    </alternativeName>
    <alternativeName>
        <fullName evidence="11">ADP-ribose phosphohydrolase</fullName>
    </alternativeName>
    <alternativeName>
        <fullName evidence="10">Adenosine diphosphoribose pyrophosphatase</fullName>
    </alternativeName>
</protein>
<comment type="function">
    <text evidence="8">Acts on ADP-mannose and ADP-glucose as well as ADP-ribose. Prevents glycogen biosynthesis. The reaction catalyzed by this enzyme is a limiting step of the gluconeogenic process.</text>
</comment>
<dbReference type="RefSeq" id="WP_223577419.1">
    <property type="nucleotide sequence ID" value="NZ_BAABFU010000001.1"/>
</dbReference>
<accession>A0ABP8HSD5</accession>
<evidence type="ECO:0000256" key="3">
    <source>
        <dbReference type="ARBA" id="ARBA00012453"/>
    </source>
</evidence>
<name>A0ABP8HSD5_9GAMM</name>
<dbReference type="PROSITE" id="PS51462">
    <property type="entry name" value="NUDIX"/>
    <property type="match status" value="1"/>
</dbReference>
<dbReference type="InterPro" id="IPR000086">
    <property type="entry name" value="NUDIX_hydrolase_dom"/>
</dbReference>
<evidence type="ECO:0000256" key="10">
    <source>
        <dbReference type="ARBA" id="ARBA00030308"/>
    </source>
</evidence>
<keyword evidence="7" id="KW-0460">Magnesium</keyword>
<evidence type="ECO:0000256" key="6">
    <source>
        <dbReference type="ARBA" id="ARBA00022801"/>
    </source>
</evidence>
<comment type="similarity">
    <text evidence="2">Belongs to the Nudix hydrolase family. NudF subfamily.</text>
</comment>
<comment type="caution">
    <text evidence="14">The sequence shown here is derived from an EMBL/GenBank/DDBJ whole genome shotgun (WGS) entry which is preliminary data.</text>
</comment>
<dbReference type="PANTHER" id="PTHR11839:SF5">
    <property type="entry name" value="ADP-RIBOSE PYROPHOSPHATASE"/>
    <property type="match status" value="1"/>
</dbReference>
<dbReference type="Gene3D" id="3.90.79.10">
    <property type="entry name" value="Nucleoside Triphosphate Pyrophosphohydrolase"/>
    <property type="match status" value="1"/>
</dbReference>
<dbReference type="InterPro" id="IPR004385">
    <property type="entry name" value="NDP_pyrophosphatase"/>
</dbReference>
<dbReference type="EMBL" id="BAABFU010000001">
    <property type="protein sequence ID" value="GAA4343688.1"/>
    <property type="molecule type" value="Genomic_DNA"/>
</dbReference>
<dbReference type="InterPro" id="IPR015797">
    <property type="entry name" value="NUDIX_hydrolase-like_dom_sf"/>
</dbReference>
<feature type="domain" description="Nudix hydrolase" evidence="13">
    <location>
        <begin position="48"/>
        <end position="186"/>
    </location>
</feature>
<dbReference type="Proteomes" id="UP001501294">
    <property type="component" value="Unassembled WGS sequence"/>
</dbReference>
<dbReference type="NCBIfam" id="TIGR00052">
    <property type="entry name" value="nudix-type nucleoside diphosphatase, YffH/AdpP family"/>
    <property type="match status" value="1"/>
</dbReference>
<evidence type="ECO:0000313" key="14">
    <source>
        <dbReference type="EMBL" id="GAA4343688.1"/>
    </source>
</evidence>
<evidence type="ECO:0000256" key="7">
    <source>
        <dbReference type="ARBA" id="ARBA00022842"/>
    </source>
</evidence>
<gene>
    <name evidence="14" type="primary">nudF</name>
    <name evidence="14" type="ORF">GCM10023150_02420</name>
</gene>
<dbReference type="Pfam" id="PF00293">
    <property type="entry name" value="NUDIX"/>
    <property type="match status" value="1"/>
</dbReference>
<proteinExistence type="inferred from homology"/>
<evidence type="ECO:0000256" key="1">
    <source>
        <dbReference type="ARBA" id="ARBA00001946"/>
    </source>
</evidence>
<dbReference type="PANTHER" id="PTHR11839">
    <property type="entry name" value="UDP/ADP-SUGAR PYROPHOSPHATASE"/>
    <property type="match status" value="1"/>
</dbReference>
<organism evidence="14 15">
    <name type="scientific">Kangiella taiwanensis</name>
    <dbReference type="NCBI Taxonomy" id="1079179"/>
    <lineage>
        <taxon>Bacteria</taxon>
        <taxon>Pseudomonadati</taxon>
        <taxon>Pseudomonadota</taxon>
        <taxon>Gammaproteobacteria</taxon>
        <taxon>Kangiellales</taxon>
        <taxon>Kangiellaceae</taxon>
        <taxon>Kangiella</taxon>
    </lineage>
</organism>